<dbReference type="InterPro" id="IPR050344">
    <property type="entry name" value="Peptidase_M1_aminopeptidases"/>
</dbReference>
<dbReference type="GO" id="GO:0042277">
    <property type="term" value="F:peptide binding"/>
    <property type="evidence" value="ECO:0007669"/>
    <property type="project" value="TreeGrafter"/>
</dbReference>
<keyword evidence="9 17" id="KW-0378">Hydrolase</keyword>
<evidence type="ECO:0000256" key="7">
    <source>
        <dbReference type="ARBA" id="ARBA00022670"/>
    </source>
</evidence>
<dbReference type="NCBIfam" id="TIGR02412">
    <property type="entry name" value="pepN_strep_liv"/>
    <property type="match status" value="1"/>
</dbReference>
<evidence type="ECO:0000313" key="18">
    <source>
        <dbReference type="Proteomes" id="UP000523000"/>
    </source>
</evidence>
<evidence type="ECO:0000256" key="2">
    <source>
        <dbReference type="ARBA" id="ARBA00001947"/>
    </source>
</evidence>
<dbReference type="InterPro" id="IPR001930">
    <property type="entry name" value="Peptidase_M1"/>
</dbReference>
<dbReference type="Gene3D" id="1.10.390.10">
    <property type="entry name" value="Neutral Protease Domain 2"/>
    <property type="match status" value="1"/>
</dbReference>
<comment type="similarity">
    <text evidence="3">Belongs to the peptidase M1 family.</text>
</comment>
<feature type="domain" description="Aminopeptidase N-like N-terminal" evidence="16">
    <location>
        <begin position="105"/>
        <end position="203"/>
    </location>
</feature>
<evidence type="ECO:0000259" key="15">
    <source>
        <dbReference type="Pfam" id="PF11838"/>
    </source>
</evidence>
<dbReference type="GO" id="GO:0043171">
    <property type="term" value="P:peptide catabolic process"/>
    <property type="evidence" value="ECO:0007669"/>
    <property type="project" value="TreeGrafter"/>
</dbReference>
<dbReference type="GO" id="GO:0006508">
    <property type="term" value="P:proteolysis"/>
    <property type="evidence" value="ECO:0007669"/>
    <property type="project" value="UniProtKB-KW"/>
</dbReference>
<evidence type="ECO:0000313" key="17">
    <source>
        <dbReference type="EMBL" id="MBB2997291.1"/>
    </source>
</evidence>
<dbReference type="PANTHER" id="PTHR11533">
    <property type="entry name" value="PROTEASE M1 ZINC METALLOPROTEASE"/>
    <property type="match status" value="1"/>
</dbReference>
<dbReference type="RefSeq" id="WP_183512838.1">
    <property type="nucleotide sequence ID" value="NZ_BAABGK010000018.1"/>
</dbReference>
<dbReference type="InterPro" id="IPR014782">
    <property type="entry name" value="Peptidase_M1_dom"/>
</dbReference>
<keyword evidence="7" id="KW-0645">Protease</keyword>
<protein>
    <recommendedName>
        <fullName evidence="5">Aminopeptidase N</fullName>
        <ecNumber evidence="4">3.4.11.2</ecNumber>
    </recommendedName>
    <alternativeName>
        <fullName evidence="12">Alanine aminopeptidase</fullName>
    </alternativeName>
    <alternativeName>
        <fullName evidence="13">Lysyl aminopeptidase</fullName>
    </alternativeName>
</protein>
<dbReference type="Pfam" id="PF11838">
    <property type="entry name" value="ERAP1_C"/>
    <property type="match status" value="1"/>
</dbReference>
<evidence type="ECO:0000256" key="5">
    <source>
        <dbReference type="ARBA" id="ARBA00015611"/>
    </source>
</evidence>
<evidence type="ECO:0000256" key="4">
    <source>
        <dbReference type="ARBA" id="ARBA00012564"/>
    </source>
</evidence>
<evidence type="ECO:0000256" key="6">
    <source>
        <dbReference type="ARBA" id="ARBA00022438"/>
    </source>
</evidence>
<keyword evidence="18" id="KW-1185">Reference proteome</keyword>
<gene>
    <name evidence="17" type="ORF">E9229_003538</name>
</gene>
<organism evidence="17 18">
    <name type="scientific">Paeniglutamicibacter cryotolerans</name>
    <dbReference type="NCBI Taxonomy" id="670079"/>
    <lineage>
        <taxon>Bacteria</taxon>
        <taxon>Bacillati</taxon>
        <taxon>Actinomycetota</taxon>
        <taxon>Actinomycetes</taxon>
        <taxon>Micrococcales</taxon>
        <taxon>Micrococcaceae</taxon>
        <taxon>Paeniglutamicibacter</taxon>
    </lineage>
</organism>
<accession>A0A839QZ91</accession>
<evidence type="ECO:0000259" key="16">
    <source>
        <dbReference type="Pfam" id="PF17900"/>
    </source>
</evidence>
<dbReference type="GO" id="GO:0005737">
    <property type="term" value="C:cytoplasm"/>
    <property type="evidence" value="ECO:0007669"/>
    <property type="project" value="TreeGrafter"/>
</dbReference>
<dbReference type="Proteomes" id="UP000523000">
    <property type="component" value="Unassembled WGS sequence"/>
</dbReference>
<dbReference type="GO" id="GO:0008270">
    <property type="term" value="F:zinc ion binding"/>
    <property type="evidence" value="ECO:0007669"/>
    <property type="project" value="InterPro"/>
</dbReference>
<dbReference type="EC" id="3.4.11.2" evidence="4"/>
<evidence type="ECO:0000259" key="14">
    <source>
        <dbReference type="Pfam" id="PF01433"/>
    </source>
</evidence>
<dbReference type="PRINTS" id="PR00756">
    <property type="entry name" value="ALADIPTASE"/>
</dbReference>
<evidence type="ECO:0000256" key="3">
    <source>
        <dbReference type="ARBA" id="ARBA00010136"/>
    </source>
</evidence>
<keyword evidence="8" id="KW-0479">Metal-binding</keyword>
<reference evidence="17 18" key="1">
    <citation type="submission" date="2020-08" db="EMBL/GenBank/DDBJ databases">
        <title>Sequencing the genomes of 1000 actinobacteria strains.</title>
        <authorList>
            <person name="Klenk H.-P."/>
        </authorList>
    </citation>
    <scope>NUCLEOTIDE SEQUENCE [LARGE SCALE GENOMIC DNA]</scope>
    <source>
        <strain evidence="17 18">DSM 22826</strain>
    </source>
</reference>
<sequence>MPQITGTPAPANENLTREEAAARAAALHVDAYRVAVDFSTARDHQVTGFASETSIDFRVINGSRSTFLDFIHESIESITLNGRELDPATAVVGSRIMLDGLAETNTVTVRGMAYYSRSGEGLHRYLDPADGQTYLYSQYEPSDARRVFANFEQPDLKAPFSFSVTAPTGWHVASNQSSTSVKEQADGNSMTEFGPTLPISTYITTLLAGPYHVVRSDWSGTMSDGAELDIPLALTCRASLAPALDPDELFKITRRGLDFFHELFDYPYPWGKYDQAFVPEYNLGAMENPGLVTFTEAYVFSSRATVAQREGRANTIMHEMAHMWFGDLVTMSWWDDLWLKESFADYIGTLAVHEATDFETAWVTFANRRKTWAYVQDQLPTTHPIVADIPDLEAARQNFDGITYAKGASVLKQLAAYVGPEAFRDASRSYFRAHAFGNTTLKDFLRELEAASGRDMSHWAATWLQTAGVPVLEVVLELEHDGGKVISARLTQSGIDPVTGLQVLRPHQLRVGIFELLDGSLVRTSSELLTMSGDSIELPFLVGKPAPALILPNDEDLTYAKLKLDPGSLDTVLAHADALTDPLARASIWAALWNMVRDAALPAPVFVKAVADFAGGITEPGVFSSVVDQGVTAANSYCAPSIRDAQRRLLVDALTAVLDASAPGGDQQLAAARAFAKLARSQADSETSDLVAGLIDGTRAPRGLVLDEDLRWALLQAQAVHGRVSPATLDAELAAAPSADATVGHALASAARPDAGIKAAAYAAVISGRDAHGNTLSNAQLSATAEGFTLGSWELLQGYYTGYWNELERIWAERSIGLATRAIAGLFPNAQDIDPEVGADRHPVLLRTVQWLEDHPDAPRALRRILIEEHDRLHRSLRGQAASVAA</sequence>
<evidence type="ECO:0000256" key="11">
    <source>
        <dbReference type="ARBA" id="ARBA00023049"/>
    </source>
</evidence>
<evidence type="ECO:0000256" key="8">
    <source>
        <dbReference type="ARBA" id="ARBA00022723"/>
    </source>
</evidence>
<comment type="catalytic activity">
    <reaction evidence="1">
        <text>Release of an N-terminal amino acid, Xaa-|-Yaa- from a peptide, amide or arylamide. Xaa is preferably Ala, but may be most amino acids including Pro (slow action). When a terminal hydrophobic residue is followed by a prolyl residue, the two may be released as an intact Xaa-Pro dipeptide.</text>
        <dbReference type="EC" id="3.4.11.2"/>
    </reaction>
</comment>
<dbReference type="AlphaFoldDB" id="A0A839QZ91"/>
<keyword evidence="11" id="KW-0482">Metalloprotease</keyword>
<dbReference type="InterPro" id="IPR045357">
    <property type="entry name" value="Aminopeptidase_N-like_N"/>
</dbReference>
<dbReference type="InterPro" id="IPR042097">
    <property type="entry name" value="Aminopeptidase_N-like_N_sf"/>
</dbReference>
<evidence type="ECO:0000256" key="13">
    <source>
        <dbReference type="ARBA" id="ARBA00031533"/>
    </source>
</evidence>
<dbReference type="GO" id="GO:0005615">
    <property type="term" value="C:extracellular space"/>
    <property type="evidence" value="ECO:0007669"/>
    <property type="project" value="TreeGrafter"/>
</dbReference>
<dbReference type="PANTHER" id="PTHR11533:SF174">
    <property type="entry name" value="PUROMYCIN-SENSITIVE AMINOPEPTIDASE-RELATED"/>
    <property type="match status" value="1"/>
</dbReference>
<evidence type="ECO:0000256" key="1">
    <source>
        <dbReference type="ARBA" id="ARBA00000098"/>
    </source>
</evidence>
<feature type="domain" description="Peptidase M1 membrane alanine aminopeptidase" evidence="14">
    <location>
        <begin position="251"/>
        <end position="463"/>
    </location>
</feature>
<dbReference type="CDD" id="cd09602">
    <property type="entry name" value="M1_APN"/>
    <property type="match status" value="1"/>
</dbReference>
<comment type="cofactor">
    <cofactor evidence="2">
        <name>Zn(2+)</name>
        <dbReference type="ChEBI" id="CHEBI:29105"/>
    </cofactor>
</comment>
<dbReference type="EMBL" id="JACHVS010000002">
    <property type="protein sequence ID" value="MBB2997291.1"/>
    <property type="molecule type" value="Genomic_DNA"/>
</dbReference>
<feature type="domain" description="ERAP1-like C-terminal" evidence="15">
    <location>
        <begin position="549"/>
        <end position="873"/>
    </location>
</feature>
<dbReference type="Pfam" id="PF01433">
    <property type="entry name" value="Peptidase_M1"/>
    <property type="match status" value="1"/>
</dbReference>
<dbReference type="Gene3D" id="2.60.40.1730">
    <property type="entry name" value="tricorn interacting facor f3 domain"/>
    <property type="match status" value="1"/>
</dbReference>
<dbReference type="SUPFAM" id="SSF63737">
    <property type="entry name" value="Leukotriene A4 hydrolase N-terminal domain"/>
    <property type="match status" value="1"/>
</dbReference>
<dbReference type="GO" id="GO:0016020">
    <property type="term" value="C:membrane"/>
    <property type="evidence" value="ECO:0007669"/>
    <property type="project" value="TreeGrafter"/>
</dbReference>
<keyword evidence="10" id="KW-0862">Zinc</keyword>
<keyword evidence="6 17" id="KW-0031">Aminopeptidase</keyword>
<dbReference type="FunFam" id="1.10.390.10:FF:000004">
    <property type="entry name" value="Aminopeptidase N"/>
    <property type="match status" value="1"/>
</dbReference>
<evidence type="ECO:0000256" key="9">
    <source>
        <dbReference type="ARBA" id="ARBA00022801"/>
    </source>
</evidence>
<evidence type="ECO:0000256" key="12">
    <source>
        <dbReference type="ARBA" id="ARBA00029811"/>
    </source>
</evidence>
<dbReference type="GO" id="GO:0016285">
    <property type="term" value="F:alanyl aminopeptidase activity"/>
    <property type="evidence" value="ECO:0007669"/>
    <property type="project" value="UniProtKB-EC"/>
</dbReference>
<dbReference type="GO" id="GO:0070006">
    <property type="term" value="F:metalloaminopeptidase activity"/>
    <property type="evidence" value="ECO:0007669"/>
    <property type="project" value="TreeGrafter"/>
</dbReference>
<dbReference type="SUPFAM" id="SSF55486">
    <property type="entry name" value="Metalloproteases ('zincins'), catalytic domain"/>
    <property type="match status" value="1"/>
</dbReference>
<dbReference type="InterPro" id="IPR012778">
    <property type="entry name" value="Pept_M1_aminopeptidase"/>
</dbReference>
<dbReference type="InterPro" id="IPR024571">
    <property type="entry name" value="ERAP1-like_C_dom"/>
</dbReference>
<dbReference type="Pfam" id="PF17900">
    <property type="entry name" value="Peptidase_M1_N"/>
    <property type="match status" value="1"/>
</dbReference>
<evidence type="ECO:0000256" key="10">
    <source>
        <dbReference type="ARBA" id="ARBA00022833"/>
    </source>
</evidence>
<comment type="caution">
    <text evidence="17">The sequence shown here is derived from an EMBL/GenBank/DDBJ whole genome shotgun (WGS) entry which is preliminary data.</text>
</comment>
<dbReference type="InterPro" id="IPR027268">
    <property type="entry name" value="Peptidase_M4/M1_CTD_sf"/>
</dbReference>
<proteinExistence type="inferred from homology"/>
<name>A0A839QZ91_9MICC</name>